<name>A0A3B0VGX7_9ZZZZ</name>
<accession>A0A3B0VGX7</accession>
<evidence type="ECO:0000256" key="1">
    <source>
        <dbReference type="SAM" id="Phobius"/>
    </source>
</evidence>
<evidence type="ECO:0008006" key="3">
    <source>
        <dbReference type="Google" id="ProtNLM"/>
    </source>
</evidence>
<dbReference type="InterPro" id="IPR021787">
    <property type="entry name" value="DUF3352"/>
</dbReference>
<gene>
    <name evidence="2" type="ORF">MNBD_CHLOROFLEXI01-1899</name>
</gene>
<organism evidence="2">
    <name type="scientific">hydrothermal vent metagenome</name>
    <dbReference type="NCBI Taxonomy" id="652676"/>
    <lineage>
        <taxon>unclassified sequences</taxon>
        <taxon>metagenomes</taxon>
        <taxon>ecological metagenomes</taxon>
    </lineage>
</organism>
<keyword evidence="1" id="KW-0812">Transmembrane</keyword>
<keyword evidence="1" id="KW-1133">Transmembrane helix</keyword>
<protein>
    <recommendedName>
        <fullName evidence="3">DUF3352 domain-containing protein</fullName>
    </recommendedName>
</protein>
<dbReference type="Pfam" id="PF11832">
    <property type="entry name" value="DUF3352"/>
    <property type="match status" value="1"/>
</dbReference>
<dbReference type="AlphaFoldDB" id="A0A3B0VGX7"/>
<feature type="transmembrane region" description="Helical" evidence="1">
    <location>
        <begin position="20"/>
        <end position="42"/>
    </location>
</feature>
<evidence type="ECO:0000313" key="2">
    <source>
        <dbReference type="EMBL" id="VAW42858.1"/>
    </source>
</evidence>
<dbReference type="EMBL" id="UOEU01000974">
    <property type="protein sequence ID" value="VAW42858.1"/>
    <property type="molecule type" value="Genomic_DNA"/>
</dbReference>
<sequence>MTEQTQVTTPTPSGGSNKLLIYGGIAALGLVAVGVIAAVFLIPKLLGADENAIASVMPPGTTILVELNALNLANEDAQRISRAFEDALDEGGVEFDADDPASFLEDLDDQLDDASGLTFTGDIIPWIGPNLGVGLIDLDIDAIDNNEIPQMIFAATIRDIDLADEFIENLIDAIEDETSNNVDDQEYSGVLTFEIDSDFDDERLAFARSDEMFFFASNLDTLEEAIDAQNGESLGDIAEYKDTISELPSDRAMTVYISGSGIEDFAKAAEGSGDVEGFNSDMIEDLGLTGLGFSATAIKEGIRIDYVGSYEGLTEEQQAIVDAQTDDIKTADFLPESTYMFIVGQRLDLIWQNAVEVLDQSGVSEDDIDEAMNQFDDMFGFDPSKDLIPLLDGEYSIAIIDSDDGALAEEIGADLGSVIMMGSSNGEELLNLAEDLKDGLEDLDMNIDDSSNDDLTVYEIEDPSGDKIAAYGISEDYLIVATSGRTVEDLFAGEPSLADSEQFKNAWDAFPRGTVPVMYIDVFGLLDAIEDLDSSIKDTVDVNPIYAIAVGAKSSNNMAQSTMIFFVEGD</sequence>
<reference evidence="2" key="1">
    <citation type="submission" date="2018-06" db="EMBL/GenBank/DDBJ databases">
        <authorList>
            <person name="Zhirakovskaya E."/>
        </authorList>
    </citation>
    <scope>NUCLEOTIDE SEQUENCE</scope>
</reference>
<keyword evidence="1" id="KW-0472">Membrane</keyword>
<proteinExistence type="predicted"/>